<organism evidence="2 3">
    <name type="scientific">Tropilaelaps mercedesae</name>
    <dbReference type="NCBI Taxonomy" id="418985"/>
    <lineage>
        <taxon>Eukaryota</taxon>
        <taxon>Metazoa</taxon>
        <taxon>Ecdysozoa</taxon>
        <taxon>Arthropoda</taxon>
        <taxon>Chelicerata</taxon>
        <taxon>Arachnida</taxon>
        <taxon>Acari</taxon>
        <taxon>Parasitiformes</taxon>
        <taxon>Mesostigmata</taxon>
        <taxon>Gamasina</taxon>
        <taxon>Dermanyssoidea</taxon>
        <taxon>Laelapidae</taxon>
        <taxon>Tropilaelaps</taxon>
    </lineage>
</organism>
<sequence length="24" mass="2676">MGSGLIEGRTDRWIDKRTNGQIDG</sequence>
<gene>
    <name evidence="2" type="ORF">BIW11_04886</name>
</gene>
<dbReference type="InParanoid" id="A0A1V9X0G4"/>
<evidence type="ECO:0000313" key="2">
    <source>
        <dbReference type="EMBL" id="OQR66923.1"/>
    </source>
</evidence>
<keyword evidence="3" id="KW-1185">Reference proteome</keyword>
<dbReference type="EMBL" id="MNPL01030610">
    <property type="protein sequence ID" value="OQR66923.1"/>
    <property type="molecule type" value="Genomic_DNA"/>
</dbReference>
<name>A0A1V9X0G4_9ACAR</name>
<comment type="caution">
    <text evidence="2">The sequence shown here is derived from an EMBL/GenBank/DDBJ whole genome shotgun (WGS) entry which is preliminary data.</text>
</comment>
<proteinExistence type="predicted"/>
<reference evidence="2 3" key="1">
    <citation type="journal article" date="2017" name="Gigascience">
        <title>Draft genome of the honey bee ectoparasitic mite, Tropilaelaps mercedesae, is shaped by the parasitic life history.</title>
        <authorList>
            <person name="Dong X."/>
            <person name="Armstrong S.D."/>
            <person name="Xia D."/>
            <person name="Makepeace B.L."/>
            <person name="Darby A.C."/>
            <person name="Kadowaki T."/>
        </authorList>
    </citation>
    <scope>NUCLEOTIDE SEQUENCE [LARGE SCALE GENOMIC DNA]</scope>
    <source>
        <strain evidence="2">Wuxi-XJTLU</strain>
    </source>
</reference>
<evidence type="ECO:0000256" key="1">
    <source>
        <dbReference type="SAM" id="MobiDB-lite"/>
    </source>
</evidence>
<feature type="compositionally biased region" description="Basic and acidic residues" evidence="1">
    <location>
        <begin position="8"/>
        <end position="18"/>
    </location>
</feature>
<accession>A0A1V9X0G4</accession>
<dbReference type="AlphaFoldDB" id="A0A1V9X0G4"/>
<dbReference type="Proteomes" id="UP000192247">
    <property type="component" value="Unassembled WGS sequence"/>
</dbReference>
<protein>
    <submittedName>
        <fullName evidence="2">Uncharacterized protein</fullName>
    </submittedName>
</protein>
<feature type="region of interest" description="Disordered" evidence="1">
    <location>
        <begin position="1"/>
        <end position="24"/>
    </location>
</feature>
<evidence type="ECO:0000313" key="3">
    <source>
        <dbReference type="Proteomes" id="UP000192247"/>
    </source>
</evidence>